<keyword evidence="2" id="KW-1185">Reference proteome</keyword>
<dbReference type="Proteomes" id="UP000805649">
    <property type="component" value="Unassembled WGS sequence"/>
</dbReference>
<organism evidence="1 2">
    <name type="scientific">Colletotrichum truncatum</name>
    <name type="common">Anthracnose fungus</name>
    <name type="synonym">Colletotrichum capsici</name>
    <dbReference type="NCBI Taxonomy" id="5467"/>
    <lineage>
        <taxon>Eukaryota</taxon>
        <taxon>Fungi</taxon>
        <taxon>Dikarya</taxon>
        <taxon>Ascomycota</taxon>
        <taxon>Pezizomycotina</taxon>
        <taxon>Sordariomycetes</taxon>
        <taxon>Hypocreomycetidae</taxon>
        <taxon>Glomerellales</taxon>
        <taxon>Glomerellaceae</taxon>
        <taxon>Colletotrichum</taxon>
        <taxon>Colletotrichum truncatum species complex</taxon>
    </lineage>
</organism>
<sequence length="264" mass="29337">MSAESVRELSYPVIEHVGPPGSRRGRVGDHVQRVVTSGLLSKGLVLKTSLSRVKKRKVVRSFDSRAEKTKQRDSLLSLILGNRTVMPVCSSCEVKGFSSCEASLSDSSRCAECVRGGKSYCDLQGLSAQQLRRIGDQHQKLEDALEKAEEERRALDAKVERLRKQKKMWFEKMMRAVRRGIDSVEELERVEREEAEAEQRRVEPVRPSADSPRLPVEFTADWDTLYPDVALSPSLLAEFGLLDSGSVVERRSTPEASPGGVGGP</sequence>
<evidence type="ECO:0000313" key="2">
    <source>
        <dbReference type="Proteomes" id="UP000805649"/>
    </source>
</evidence>
<protein>
    <submittedName>
        <fullName evidence="1">Uncharacterized protein</fullName>
    </submittedName>
</protein>
<accession>A0ACC3YBU9</accession>
<name>A0ACC3YBU9_COLTU</name>
<comment type="caution">
    <text evidence="1">The sequence shown here is derived from an EMBL/GenBank/DDBJ whole genome shotgun (WGS) entry which is preliminary data.</text>
</comment>
<dbReference type="EMBL" id="VUJX02000019">
    <property type="protein sequence ID" value="KAL0929313.1"/>
    <property type="molecule type" value="Genomic_DNA"/>
</dbReference>
<gene>
    <name evidence="1" type="ORF">CTRU02_215766</name>
</gene>
<reference evidence="1 2" key="1">
    <citation type="journal article" date="2020" name="Phytopathology">
        <title>Genome Sequence Resources of Colletotrichum truncatum, C. plurivorum, C. musicola, and C. sojae: Four Species Pathogenic to Soybean (Glycine max).</title>
        <authorList>
            <person name="Rogerio F."/>
            <person name="Boufleur T.R."/>
            <person name="Ciampi-Guillardi M."/>
            <person name="Sukno S.A."/>
            <person name="Thon M.R."/>
            <person name="Massola Junior N.S."/>
            <person name="Baroncelli R."/>
        </authorList>
    </citation>
    <scope>NUCLEOTIDE SEQUENCE [LARGE SCALE GENOMIC DNA]</scope>
    <source>
        <strain evidence="1 2">CMES1059</strain>
    </source>
</reference>
<evidence type="ECO:0000313" key="1">
    <source>
        <dbReference type="EMBL" id="KAL0929313.1"/>
    </source>
</evidence>
<proteinExistence type="predicted"/>